<accession>A0ACB5SDR8</accession>
<reference evidence="1" key="1">
    <citation type="submission" date="2024-09" db="EMBL/GenBank/DDBJ databases">
        <title>Draft Genome Sequences of Neofusicoccum parvum.</title>
        <authorList>
            <person name="Ashida A."/>
            <person name="Camagna M."/>
            <person name="Tanaka A."/>
            <person name="Takemoto D."/>
        </authorList>
    </citation>
    <scope>NUCLEOTIDE SEQUENCE</scope>
    <source>
        <strain evidence="1">PPO83</strain>
    </source>
</reference>
<sequence>MPYVEALYTTVNFTLPDFEIDASVTPPKPDESNPEPRYLSNLAKAMSMNCFGTAALNAYATIDASLDAFFKALALGKDGVPMEELVGLANVDRLLHRMGRVYGQTMAQEINANYRVPISLANGTATSLAAFHMLDSLSGTVVVNRQRLVQSLIATRVLEGVLLAMALCAGLHFWLTPETRILPKDPGSVAAKMSLFAGSELVRRIPENNEELRGAFQGEVVSLGWWDGGEEGGSGSGAREGRRFGIDVGMAEKT</sequence>
<evidence type="ECO:0000313" key="2">
    <source>
        <dbReference type="Proteomes" id="UP001165186"/>
    </source>
</evidence>
<name>A0ACB5SDR8_9PEZI</name>
<organism evidence="1 2">
    <name type="scientific">Neofusicoccum parvum</name>
    <dbReference type="NCBI Taxonomy" id="310453"/>
    <lineage>
        <taxon>Eukaryota</taxon>
        <taxon>Fungi</taxon>
        <taxon>Dikarya</taxon>
        <taxon>Ascomycota</taxon>
        <taxon>Pezizomycotina</taxon>
        <taxon>Dothideomycetes</taxon>
        <taxon>Dothideomycetes incertae sedis</taxon>
        <taxon>Botryosphaeriales</taxon>
        <taxon>Botryosphaeriaceae</taxon>
        <taxon>Neofusicoccum</taxon>
    </lineage>
</organism>
<dbReference type="Proteomes" id="UP001165186">
    <property type="component" value="Unassembled WGS sequence"/>
</dbReference>
<proteinExistence type="predicted"/>
<evidence type="ECO:0000313" key="1">
    <source>
        <dbReference type="EMBL" id="GME36540.1"/>
    </source>
</evidence>
<comment type="caution">
    <text evidence="1">The sequence shown here is derived from an EMBL/GenBank/DDBJ whole genome shotgun (WGS) entry which is preliminary data.</text>
</comment>
<dbReference type="EMBL" id="BSXG01000296">
    <property type="protein sequence ID" value="GME36540.1"/>
    <property type="molecule type" value="Genomic_DNA"/>
</dbReference>
<gene>
    <name evidence="1" type="primary">g3723</name>
    <name evidence="1" type="ORF">NpPPO83_00003723</name>
</gene>
<protein>
    <submittedName>
        <fullName evidence="1">Uncharacterized protein LTHEOB_4549</fullName>
    </submittedName>
</protein>
<keyword evidence="2" id="KW-1185">Reference proteome</keyword>